<reference evidence="3 5" key="3">
    <citation type="submission" date="2023-03" db="EMBL/GenBank/DDBJ databases">
        <title>Speciation in Pyrococcus: adaptation to high temperature as a mechanism.</title>
        <authorList>
            <person name="Gu J."/>
        </authorList>
    </citation>
    <scope>NUCLEOTIDE SEQUENCE [LARGE SCALE GENOMIC DNA]</scope>
    <source>
        <strain evidence="3 5">LMOA34</strain>
    </source>
</reference>
<sequence>MRFTVAVIASLIAGYILGKMGVKAEGLYELALYLLIFIIGLDIGLHGRWAEMKKSLSVKSLLLPIATLIGSLIGGVIGGIILNIPLKWAIPVVAGVGWYSLTGPILAQYSAFYGIIGFLANFLREVFTVILYPFFANMLGKEPSISIGGATTMDSTLPVIVKFGGKEITMIAFIHGFILSLLVPVIVPLLASIAAGG</sequence>
<dbReference type="EMBL" id="JARRIG010000003">
    <property type="protein sequence ID" value="MFA4804328.1"/>
    <property type="molecule type" value="Genomic_DNA"/>
</dbReference>
<dbReference type="KEGG" id="pyc:TQ32_04815"/>
<dbReference type="InterPro" id="IPR005642">
    <property type="entry name" value="LysO"/>
</dbReference>
<feature type="transmembrane region" description="Helical" evidence="1">
    <location>
        <begin position="61"/>
        <end position="82"/>
    </location>
</feature>
<evidence type="ECO:0000256" key="1">
    <source>
        <dbReference type="SAM" id="Phobius"/>
    </source>
</evidence>
<dbReference type="EMBL" id="CP010835">
    <property type="protein sequence ID" value="AMM53877.1"/>
    <property type="molecule type" value="Genomic_DNA"/>
</dbReference>
<dbReference type="RefSeq" id="WP_068321713.1">
    <property type="nucleotide sequence ID" value="NZ_CP010835.1"/>
</dbReference>
<keyword evidence="5" id="KW-1185">Reference proteome</keyword>
<feature type="transmembrane region" description="Helical" evidence="1">
    <location>
        <begin position="28"/>
        <end position="49"/>
    </location>
</feature>
<name>A0A127B9K7_9EURY</name>
<keyword evidence="1" id="KW-0812">Transmembrane</keyword>
<dbReference type="Pfam" id="PF03956">
    <property type="entry name" value="Lys_export"/>
    <property type="match status" value="1"/>
</dbReference>
<dbReference type="STRING" id="1609559.TQ32_04815"/>
<keyword evidence="1" id="KW-1133">Transmembrane helix</keyword>
<organism evidence="2 4">
    <name type="scientific">Pyrococcus kukulkanii</name>
    <dbReference type="NCBI Taxonomy" id="1609559"/>
    <lineage>
        <taxon>Archaea</taxon>
        <taxon>Methanobacteriati</taxon>
        <taxon>Methanobacteriota</taxon>
        <taxon>Thermococci</taxon>
        <taxon>Thermococcales</taxon>
        <taxon>Thermococcaceae</taxon>
        <taxon>Pyrococcus</taxon>
    </lineage>
</organism>
<dbReference type="GeneID" id="28491132"/>
<evidence type="ECO:0000313" key="2">
    <source>
        <dbReference type="EMBL" id="AMM53877.1"/>
    </source>
</evidence>
<gene>
    <name evidence="3" type="ORF">P8X34_06190</name>
    <name evidence="2" type="ORF">TQ32_04815</name>
</gene>
<feature type="transmembrane region" description="Helical" evidence="1">
    <location>
        <begin position="113"/>
        <end position="135"/>
    </location>
</feature>
<evidence type="ECO:0000313" key="5">
    <source>
        <dbReference type="Proteomes" id="UP001571980"/>
    </source>
</evidence>
<dbReference type="AlphaFoldDB" id="A0A127B9K7"/>
<reference evidence="2 4" key="2">
    <citation type="journal article" date="2016" name="Int. J. Syst. Evol. Microbiol.">
        <title>Pyrococcus kukulkanii sp. nov., a hyperthermophilic, piezophilic archaeon isolated from a deep-sea hydrothermal vent.</title>
        <authorList>
            <person name="Callac N."/>
            <person name="Oger P."/>
            <person name="Lesongeur F."/>
            <person name="Rattray J.E."/>
            <person name="Vannier P."/>
            <person name="Michoud G."/>
            <person name="Beauverger M."/>
            <person name="Gayet N."/>
            <person name="Rouxel O."/>
            <person name="Jebbar M."/>
            <person name="Godfroy A."/>
        </authorList>
    </citation>
    <scope>NUCLEOTIDE SEQUENCE [LARGE SCALE GENOMIC DNA]</scope>
    <source>
        <strain evidence="2 4">NCB100</strain>
    </source>
</reference>
<keyword evidence="1" id="KW-0472">Membrane</keyword>
<dbReference type="GO" id="GO:0005886">
    <property type="term" value="C:plasma membrane"/>
    <property type="evidence" value="ECO:0007669"/>
    <property type="project" value="TreeGrafter"/>
</dbReference>
<dbReference type="PANTHER" id="PTHR35804">
    <property type="entry name" value="LYSINE EXPORTER LYSO"/>
    <property type="match status" value="1"/>
</dbReference>
<feature type="transmembrane region" description="Helical" evidence="1">
    <location>
        <begin position="88"/>
        <end position="106"/>
    </location>
</feature>
<dbReference type="Proteomes" id="UP001571980">
    <property type="component" value="Unassembled WGS sequence"/>
</dbReference>
<feature type="transmembrane region" description="Helical" evidence="1">
    <location>
        <begin position="168"/>
        <end position="191"/>
    </location>
</feature>
<evidence type="ECO:0000313" key="4">
    <source>
        <dbReference type="Proteomes" id="UP000070587"/>
    </source>
</evidence>
<evidence type="ECO:0000313" key="3">
    <source>
        <dbReference type="EMBL" id="MFA4804328.1"/>
    </source>
</evidence>
<dbReference type="OrthoDB" id="21422at2157"/>
<proteinExistence type="predicted"/>
<dbReference type="Proteomes" id="UP000070587">
    <property type="component" value="Chromosome"/>
</dbReference>
<dbReference type="PATRIC" id="fig|1609559.3.peg.1002"/>
<reference evidence="4" key="1">
    <citation type="submission" date="2015-02" db="EMBL/GenBank/DDBJ databases">
        <title>Pyrococcus kukulkanii sp. nov., a novel hyperthermophilic archaeon isolated from a deep-sea hydrothermal vent at the Guaymas Basin.</title>
        <authorList>
            <person name="Oger P.M."/>
            <person name="Callac N."/>
            <person name="Jebbar M."/>
            <person name="Godfroy A."/>
        </authorList>
    </citation>
    <scope>NUCLEOTIDE SEQUENCE [LARGE SCALE GENOMIC DNA]</scope>
    <source>
        <strain evidence="4">NCB100</strain>
    </source>
</reference>
<dbReference type="GO" id="GO:0015661">
    <property type="term" value="F:L-lysine efflux transmembrane transporter activity"/>
    <property type="evidence" value="ECO:0007669"/>
    <property type="project" value="InterPro"/>
</dbReference>
<accession>A0A127B9K7</accession>
<dbReference type="PANTHER" id="PTHR35804:SF1">
    <property type="entry name" value="LYSINE EXPORTER LYSO"/>
    <property type="match status" value="1"/>
</dbReference>
<protein>
    <submittedName>
        <fullName evidence="3">Lysine exporter LysO family protein</fullName>
    </submittedName>
    <submittedName>
        <fullName evidence="2">Membrane protein</fullName>
    </submittedName>
</protein>